<dbReference type="EMBL" id="DS268695">
    <property type="protein sequence ID" value="EFO98786.1"/>
    <property type="molecule type" value="Genomic_DNA"/>
</dbReference>
<reference evidence="2" key="1">
    <citation type="submission" date="2007-07" db="EMBL/GenBank/DDBJ databases">
        <title>PCAP assembly of the Caenorhabditis remanei genome.</title>
        <authorList>
            <consortium name="The Caenorhabditis remanei Sequencing Consortium"/>
            <person name="Wilson R.K."/>
        </authorList>
    </citation>
    <scope>NUCLEOTIDE SEQUENCE [LARGE SCALE GENOMIC DNA]</scope>
    <source>
        <strain evidence="2">PB4641</strain>
    </source>
</reference>
<proteinExistence type="predicted"/>
<name>E3NI64_CAERE</name>
<dbReference type="Pfam" id="PF07735">
    <property type="entry name" value="FBA_2"/>
    <property type="match status" value="1"/>
</dbReference>
<dbReference type="InterPro" id="IPR012885">
    <property type="entry name" value="F-box_Sdz-33"/>
</dbReference>
<feature type="domain" description="Sdz-33 F-box" evidence="1">
    <location>
        <begin position="204"/>
        <end position="263"/>
    </location>
</feature>
<sequence>MDPQKPFPTLRLPFLAIEEVFKAMHPFEMQVVYINFSLISNRTKQVTKMMTFHPEYSVALDISKNLQVAIRGTDKIVSNIYEMTSKKVADGVTKEVVGRIELTVFKYSKDPVEEWKQMCVHVLEIFKKHSIENLRVCMDGFVSHNVSIVDFLTTNEISLNECSLFHWDRKINVDEHAAYLLNNLNVTNELNSYLHIKNANFDGRIPKGLKKLHILHSQWVGYERLLKIDSVQVDLIRDRISYNDWNLFFKKWMAMETNLNLESWNFGFESMEDFRELVLYDIPYEVVDEGVKRTLQTSYGSPREINGGVDIRRIDGKTATFCVILTDLGDNSFLFIH</sequence>
<evidence type="ECO:0000313" key="3">
    <source>
        <dbReference type="Proteomes" id="UP000008281"/>
    </source>
</evidence>
<dbReference type="AlphaFoldDB" id="E3NI64"/>
<gene>
    <name evidence="2" type="ORF">CRE_30511</name>
</gene>
<dbReference type="HOGENOM" id="CLU_028840_3_1_1"/>
<dbReference type="InParanoid" id="E3NI64"/>
<dbReference type="PANTHER" id="PTHR21503">
    <property type="entry name" value="F-BOX-CONTAINING HYPOTHETICAL PROTEIN C.ELEGANS"/>
    <property type="match status" value="1"/>
</dbReference>
<evidence type="ECO:0000259" key="1">
    <source>
        <dbReference type="Pfam" id="PF07735"/>
    </source>
</evidence>
<protein>
    <recommendedName>
        <fullName evidence="1">Sdz-33 F-box domain-containing protein</fullName>
    </recommendedName>
</protein>
<keyword evidence="3" id="KW-1185">Reference proteome</keyword>
<organism evidence="3">
    <name type="scientific">Caenorhabditis remanei</name>
    <name type="common">Caenorhabditis vulgaris</name>
    <dbReference type="NCBI Taxonomy" id="31234"/>
    <lineage>
        <taxon>Eukaryota</taxon>
        <taxon>Metazoa</taxon>
        <taxon>Ecdysozoa</taxon>
        <taxon>Nematoda</taxon>
        <taxon>Chromadorea</taxon>
        <taxon>Rhabditida</taxon>
        <taxon>Rhabditina</taxon>
        <taxon>Rhabditomorpha</taxon>
        <taxon>Rhabditoidea</taxon>
        <taxon>Rhabditidae</taxon>
        <taxon>Peloderinae</taxon>
        <taxon>Caenorhabditis</taxon>
    </lineage>
</organism>
<evidence type="ECO:0000313" key="2">
    <source>
        <dbReference type="EMBL" id="EFO98786.1"/>
    </source>
</evidence>
<dbReference type="Proteomes" id="UP000008281">
    <property type="component" value="Unassembled WGS sequence"/>
</dbReference>
<accession>E3NI64</accession>